<keyword evidence="3" id="KW-1015">Disulfide bond</keyword>
<evidence type="ECO:0000256" key="4">
    <source>
        <dbReference type="ARBA" id="ARBA00023284"/>
    </source>
</evidence>
<proteinExistence type="predicted"/>
<evidence type="ECO:0000256" key="5">
    <source>
        <dbReference type="SAM" id="SignalP"/>
    </source>
</evidence>
<protein>
    <submittedName>
        <fullName evidence="7">TlpA family protein disulfide reductase</fullName>
    </submittedName>
</protein>
<keyword evidence="5" id="KW-0732">Signal</keyword>
<dbReference type="Proteomes" id="UP001162741">
    <property type="component" value="Chromosome"/>
</dbReference>
<dbReference type="PANTHER" id="PTHR42852">
    <property type="entry name" value="THIOL:DISULFIDE INTERCHANGE PROTEIN DSBE"/>
    <property type="match status" value="1"/>
</dbReference>
<feature type="signal peptide" evidence="5">
    <location>
        <begin position="1"/>
        <end position="20"/>
    </location>
</feature>
<evidence type="ECO:0000256" key="2">
    <source>
        <dbReference type="ARBA" id="ARBA00022748"/>
    </source>
</evidence>
<evidence type="ECO:0000256" key="1">
    <source>
        <dbReference type="ARBA" id="ARBA00004196"/>
    </source>
</evidence>
<dbReference type="InterPro" id="IPR036249">
    <property type="entry name" value="Thioredoxin-like_sf"/>
</dbReference>
<organism evidence="7 8">
    <name type="scientific">Chitinophaga horti</name>
    <dbReference type="NCBI Taxonomy" id="2920382"/>
    <lineage>
        <taxon>Bacteria</taxon>
        <taxon>Pseudomonadati</taxon>
        <taxon>Bacteroidota</taxon>
        <taxon>Chitinophagia</taxon>
        <taxon>Chitinophagales</taxon>
        <taxon>Chitinophagaceae</taxon>
        <taxon>Chitinophaga</taxon>
    </lineage>
</organism>
<dbReference type="Gene3D" id="3.40.30.10">
    <property type="entry name" value="Glutaredoxin"/>
    <property type="match status" value="1"/>
</dbReference>
<accession>A0ABY6J856</accession>
<dbReference type="PANTHER" id="PTHR42852:SF6">
    <property type="entry name" value="THIOL:DISULFIDE INTERCHANGE PROTEIN DSBE"/>
    <property type="match status" value="1"/>
</dbReference>
<dbReference type="EMBL" id="CP107006">
    <property type="protein sequence ID" value="UYQ95665.1"/>
    <property type="molecule type" value="Genomic_DNA"/>
</dbReference>
<dbReference type="RefSeq" id="WP_264283368.1">
    <property type="nucleotide sequence ID" value="NZ_CP107006.1"/>
</dbReference>
<dbReference type="InterPro" id="IPR050553">
    <property type="entry name" value="Thioredoxin_ResA/DsbE_sf"/>
</dbReference>
<sequence>MLMKLTCALALFLLPMFVCAQSELLPKFTTNAPSDLPVMQAGTVTVSGRITLPPGLKRDSIWVQVTVPQPFTGENKRYRTLVGTDGRFSVKVNTETNRSICAIKTDINEMHTVTTFLTNGRASTVAINYNEDGDIDKMKTNDAGGLTENDLVHGVNKFSALSAHKSNKPRPTLYDKPFSDFFDHTNKVLRDRWGVLNQSTLLSNKMKVMTFRDFALRIYQVHLFDYEREMILNYMNTHQQQMPDSAMIRKPDRAYFSFLKNLNLNNPLNLYTYALPDLNQEILRNPILNIPRVQDTPIDEWTNNTKAILAPLVGFDKGMYYDMLVGNAYAMQFELEVQPLSEKQIANIKKHFKGNDLEKMLLRRNQEIIDAARFKENLVVNETPAVPVEKLMDAIVARYKGKTVVIDLWATWCIPCHDAINESRELRARLKDVVFVYVTGPSSPKKLWQSQVQGIGGEHYYITKDEMDYVYRHFKLGGLPSYLVYGRDGGFREMVLGWPGNGEMEGKLK</sequence>
<feature type="domain" description="Thioredoxin" evidence="6">
    <location>
        <begin position="365"/>
        <end position="509"/>
    </location>
</feature>
<dbReference type="CDD" id="cd02966">
    <property type="entry name" value="TlpA_like_family"/>
    <property type="match status" value="1"/>
</dbReference>
<feature type="chain" id="PRO_5046761831" evidence="5">
    <location>
        <begin position="21"/>
        <end position="509"/>
    </location>
</feature>
<comment type="subcellular location">
    <subcellularLocation>
        <location evidence="1">Cell envelope</location>
    </subcellularLocation>
</comment>
<reference evidence="7" key="1">
    <citation type="submission" date="2022-10" db="EMBL/GenBank/DDBJ databases">
        <title>Chitinophaga sp. nov., isolated from soil.</title>
        <authorList>
            <person name="Jeon C.O."/>
        </authorList>
    </citation>
    <scope>NUCLEOTIDE SEQUENCE</scope>
    <source>
        <strain evidence="7">R8</strain>
    </source>
</reference>
<evidence type="ECO:0000313" key="8">
    <source>
        <dbReference type="Proteomes" id="UP001162741"/>
    </source>
</evidence>
<dbReference type="InterPro" id="IPR013766">
    <property type="entry name" value="Thioredoxin_domain"/>
</dbReference>
<evidence type="ECO:0000313" key="7">
    <source>
        <dbReference type="EMBL" id="UYQ95665.1"/>
    </source>
</evidence>
<evidence type="ECO:0000259" key="6">
    <source>
        <dbReference type="PROSITE" id="PS51352"/>
    </source>
</evidence>
<keyword evidence="2" id="KW-0201">Cytochrome c-type biogenesis</keyword>
<evidence type="ECO:0000256" key="3">
    <source>
        <dbReference type="ARBA" id="ARBA00023157"/>
    </source>
</evidence>
<dbReference type="PROSITE" id="PS51352">
    <property type="entry name" value="THIOREDOXIN_2"/>
    <property type="match status" value="1"/>
</dbReference>
<dbReference type="SUPFAM" id="SSF52833">
    <property type="entry name" value="Thioredoxin-like"/>
    <property type="match status" value="1"/>
</dbReference>
<gene>
    <name evidence="7" type="ORF">MKQ68_11180</name>
</gene>
<name>A0ABY6J856_9BACT</name>
<keyword evidence="4" id="KW-0676">Redox-active center</keyword>
<keyword evidence="8" id="KW-1185">Reference proteome</keyword>